<feature type="compositionally biased region" description="Basic residues" evidence="11">
    <location>
        <begin position="119"/>
        <end position="132"/>
    </location>
</feature>
<dbReference type="OrthoDB" id="20573at2759"/>
<dbReference type="PhylomeDB" id="A0A068UJ66"/>
<evidence type="ECO:0000313" key="13">
    <source>
        <dbReference type="EMBL" id="CDP08234.1"/>
    </source>
</evidence>
<dbReference type="PANTHER" id="PTHR13135:SF0">
    <property type="entry name" value="PHOSPHORYLATED ADAPTER RNA EXPORT PROTEIN"/>
    <property type="match status" value="1"/>
</dbReference>
<evidence type="ECO:0000256" key="5">
    <source>
        <dbReference type="ARBA" id="ARBA00022448"/>
    </source>
</evidence>
<dbReference type="STRING" id="49390.A0A068UJ66"/>
<keyword evidence="9" id="KW-0539">Nucleus</keyword>
<evidence type="ECO:0000256" key="3">
    <source>
        <dbReference type="ARBA" id="ARBA00006094"/>
    </source>
</evidence>
<evidence type="ECO:0000313" key="14">
    <source>
        <dbReference type="Proteomes" id="UP000295252"/>
    </source>
</evidence>
<keyword evidence="14" id="KW-1185">Reference proteome</keyword>
<keyword evidence="7" id="KW-0694">RNA-binding</keyword>
<evidence type="ECO:0000256" key="2">
    <source>
        <dbReference type="ARBA" id="ARBA00004496"/>
    </source>
</evidence>
<dbReference type="PANTHER" id="PTHR13135">
    <property type="entry name" value="CYTOSOLIC RESINIFERATOXIN BINDING PROTEIN RBP-26"/>
    <property type="match status" value="1"/>
</dbReference>
<dbReference type="Proteomes" id="UP000295252">
    <property type="component" value="Chromosome X"/>
</dbReference>
<proteinExistence type="inferred from homology"/>
<sequence length="305" mass="34131">MKLLLSPKYPKPSDWRFPLSTQNRLHLTQNLPNYGQQNKRPFECSSEPLIRLVCGMERGDNVLETIFEDENLEDVEMLDVEEGELVEVSTEAEHGESNAGIEVKVGNSEGCTNNPGEKKNKKKKKKSKRKRGNSGPNVTNINRFVLDVCRRLKERKSYLVWAAVGCLGVSALGDLVTEVEAIQACGGQKTVDGRRFRTGGGILWSVLKVRDPNAYKEIMRRGKEFEKQFKPQNVNLDTIHNKENSSQTTGEVVDGLQEASHQENQLKQNTSERNRVSVHERVRIPVAYDDLLDGENPGDGGASVA</sequence>
<dbReference type="OMA" id="MEGEHNI"/>
<feature type="region of interest" description="Disordered" evidence="11">
    <location>
        <begin position="89"/>
        <end position="137"/>
    </location>
</feature>
<comment type="subcellular location">
    <subcellularLocation>
        <location evidence="2">Cytoplasm</location>
    </subcellularLocation>
    <subcellularLocation>
        <location evidence="1">Nucleus</location>
    </subcellularLocation>
</comment>
<feature type="domain" description="Phosphorylated adapter RNA export protein RNA-binding" evidence="12">
    <location>
        <begin position="145"/>
        <end position="224"/>
    </location>
</feature>
<evidence type="ECO:0000256" key="6">
    <source>
        <dbReference type="ARBA" id="ARBA00022490"/>
    </source>
</evidence>
<dbReference type="EMBL" id="HG739115">
    <property type="protein sequence ID" value="CDP08234.1"/>
    <property type="molecule type" value="Genomic_DNA"/>
</dbReference>
<name>A0A068UJ66_COFCA</name>
<evidence type="ECO:0000256" key="10">
    <source>
        <dbReference type="ARBA" id="ARBA00030834"/>
    </source>
</evidence>
<organism evidence="13 14">
    <name type="scientific">Coffea canephora</name>
    <name type="common">Robusta coffee</name>
    <dbReference type="NCBI Taxonomy" id="49390"/>
    <lineage>
        <taxon>Eukaryota</taxon>
        <taxon>Viridiplantae</taxon>
        <taxon>Streptophyta</taxon>
        <taxon>Embryophyta</taxon>
        <taxon>Tracheophyta</taxon>
        <taxon>Spermatophyta</taxon>
        <taxon>Magnoliopsida</taxon>
        <taxon>eudicotyledons</taxon>
        <taxon>Gunneridae</taxon>
        <taxon>Pentapetalae</taxon>
        <taxon>asterids</taxon>
        <taxon>lamiids</taxon>
        <taxon>Gentianales</taxon>
        <taxon>Rubiaceae</taxon>
        <taxon>Ixoroideae</taxon>
        <taxon>Gardenieae complex</taxon>
        <taxon>Bertiereae - Coffeeae clade</taxon>
        <taxon>Coffeeae</taxon>
        <taxon>Coffea</taxon>
    </lineage>
</organism>
<keyword evidence="8" id="KW-0653">Protein transport</keyword>
<accession>A0A068UJ66</accession>
<evidence type="ECO:0000256" key="4">
    <source>
        <dbReference type="ARBA" id="ARBA00016856"/>
    </source>
</evidence>
<dbReference type="GO" id="GO:0005634">
    <property type="term" value="C:nucleus"/>
    <property type="evidence" value="ECO:0007669"/>
    <property type="project" value="UniProtKB-SubCell"/>
</dbReference>
<reference evidence="14" key="1">
    <citation type="journal article" date="2014" name="Science">
        <title>The coffee genome provides insight into the convergent evolution of caffeine biosynthesis.</title>
        <authorList>
            <person name="Denoeud F."/>
            <person name="Carretero-Paulet L."/>
            <person name="Dereeper A."/>
            <person name="Droc G."/>
            <person name="Guyot R."/>
            <person name="Pietrella M."/>
            <person name="Zheng C."/>
            <person name="Alberti A."/>
            <person name="Anthony F."/>
            <person name="Aprea G."/>
            <person name="Aury J.M."/>
            <person name="Bento P."/>
            <person name="Bernard M."/>
            <person name="Bocs S."/>
            <person name="Campa C."/>
            <person name="Cenci A."/>
            <person name="Combes M.C."/>
            <person name="Crouzillat D."/>
            <person name="Da Silva C."/>
            <person name="Daddiego L."/>
            <person name="De Bellis F."/>
            <person name="Dussert S."/>
            <person name="Garsmeur O."/>
            <person name="Gayraud T."/>
            <person name="Guignon V."/>
            <person name="Jahn K."/>
            <person name="Jamilloux V."/>
            <person name="Joet T."/>
            <person name="Labadie K."/>
            <person name="Lan T."/>
            <person name="Leclercq J."/>
            <person name="Lepelley M."/>
            <person name="Leroy T."/>
            <person name="Li L.T."/>
            <person name="Librado P."/>
            <person name="Lopez L."/>
            <person name="Munoz A."/>
            <person name="Noel B."/>
            <person name="Pallavicini A."/>
            <person name="Perrotta G."/>
            <person name="Poncet V."/>
            <person name="Pot D."/>
            <person name="Priyono X."/>
            <person name="Rigoreau M."/>
            <person name="Rouard M."/>
            <person name="Rozas J."/>
            <person name="Tranchant-Dubreuil C."/>
            <person name="VanBuren R."/>
            <person name="Zhang Q."/>
            <person name="Andrade A.C."/>
            <person name="Argout X."/>
            <person name="Bertrand B."/>
            <person name="de Kochko A."/>
            <person name="Graziosi G."/>
            <person name="Henry R.J."/>
            <person name="Jayarama X."/>
            <person name="Ming R."/>
            <person name="Nagai C."/>
            <person name="Rounsley S."/>
            <person name="Sankoff D."/>
            <person name="Giuliano G."/>
            <person name="Albert V.A."/>
            <person name="Wincker P."/>
            <person name="Lashermes P."/>
        </authorList>
    </citation>
    <scope>NUCLEOTIDE SEQUENCE [LARGE SCALE GENOMIC DNA]</scope>
    <source>
        <strain evidence="14">cv. DH200-94</strain>
    </source>
</reference>
<protein>
    <recommendedName>
        <fullName evidence="4">Phosphorylated adapter RNA export protein</fullName>
    </recommendedName>
    <alternativeName>
        <fullName evidence="10">RNA U small nuclear RNA export adapter protein</fullName>
    </alternativeName>
</protein>
<dbReference type="InParanoid" id="A0A068UJ66"/>
<dbReference type="FunCoup" id="A0A068UJ66">
    <property type="interactions" value="1041"/>
</dbReference>
<dbReference type="Gene3D" id="1.10.10.1440">
    <property type="entry name" value="PHAX RNA-binding domain"/>
    <property type="match status" value="1"/>
</dbReference>
<dbReference type="InterPro" id="IPR019385">
    <property type="entry name" value="PHAX_RNA-binding_domain"/>
</dbReference>
<evidence type="ECO:0000256" key="11">
    <source>
        <dbReference type="SAM" id="MobiDB-lite"/>
    </source>
</evidence>
<dbReference type="GO" id="GO:0003723">
    <property type="term" value="F:RNA binding"/>
    <property type="evidence" value="ECO:0007669"/>
    <property type="project" value="UniProtKB-KW"/>
</dbReference>
<gene>
    <name evidence="13" type="ORF">GSCOC_T00026999001</name>
</gene>
<dbReference type="InterPro" id="IPR039047">
    <property type="entry name" value="PHAX"/>
</dbReference>
<dbReference type="AlphaFoldDB" id="A0A068UJ66"/>
<dbReference type="InterPro" id="IPR038092">
    <property type="entry name" value="PHAX_RNA-binding_sf"/>
</dbReference>
<evidence type="ECO:0000259" key="12">
    <source>
        <dbReference type="Pfam" id="PF10258"/>
    </source>
</evidence>
<dbReference type="GO" id="GO:0005737">
    <property type="term" value="C:cytoplasm"/>
    <property type="evidence" value="ECO:0007669"/>
    <property type="project" value="UniProtKB-SubCell"/>
</dbReference>
<evidence type="ECO:0000256" key="9">
    <source>
        <dbReference type="ARBA" id="ARBA00023242"/>
    </source>
</evidence>
<evidence type="ECO:0000256" key="8">
    <source>
        <dbReference type="ARBA" id="ARBA00022927"/>
    </source>
</evidence>
<evidence type="ECO:0000256" key="7">
    <source>
        <dbReference type="ARBA" id="ARBA00022884"/>
    </source>
</evidence>
<dbReference type="Gramene" id="CDP08234">
    <property type="protein sequence ID" value="CDP08234"/>
    <property type="gene ID" value="GSCOC_T00026999001"/>
</dbReference>
<comment type="similarity">
    <text evidence="3">Belongs to the PHAX family.</text>
</comment>
<dbReference type="GO" id="GO:0006408">
    <property type="term" value="P:snRNA export from nucleus"/>
    <property type="evidence" value="ECO:0007669"/>
    <property type="project" value="InterPro"/>
</dbReference>
<keyword evidence="6" id="KW-0963">Cytoplasm</keyword>
<dbReference type="GO" id="GO:0015031">
    <property type="term" value="P:protein transport"/>
    <property type="evidence" value="ECO:0007669"/>
    <property type="project" value="UniProtKB-KW"/>
</dbReference>
<keyword evidence="5" id="KW-0813">Transport</keyword>
<evidence type="ECO:0000256" key="1">
    <source>
        <dbReference type="ARBA" id="ARBA00004123"/>
    </source>
</evidence>
<dbReference type="Pfam" id="PF10258">
    <property type="entry name" value="PHAX_RNA-bd"/>
    <property type="match status" value="1"/>
</dbReference>